<dbReference type="NCBIfam" id="TIGR00573">
    <property type="entry name" value="dnaq"/>
    <property type="match status" value="1"/>
</dbReference>
<sequence>MEDQLFAVIDVETTGGGINGNRLTEICIVLLRGSKVIDKFTSLINPDKEIPGHITALTGIDNALVADAPKFYEVAKKVEEFTRDAIFVAHNVNFDYNVLRNEFKDLGFEYTRKKLCTVRLSRKLIPGLFSYSLGKLCDSINIPISNRHRAEGDTDATVILFQRLLSLDDDYSVINSFLHARSRQATLPPHIDSDQINSLPESSGIYLFKDKKHKVIYAGKAKDIKKRVVSHFYDRMSKEYQLGQETYHIDYETTGSELVALLLEAECIRKYYPKFNRAQKRPGPVYQIVSYTNQLGVLQLALEKTNKRRESIGIFYSRALAQEKLEFLCREFKLCPKYCSLQSNVGECSHYSISCEGICSGKEEVEVYNGKVAAAIASITEESTTFVIREKGRNLEEEAFVLVKEGNYQGFGFIDTETQVTRPEDYEPFLKRQTATYHTHKILSNYMRKQGAPKVIFFENPSDSQIIQPVTKLSKNALIISTHGTLALEFLDN</sequence>
<protein>
    <submittedName>
        <fullName evidence="4">DNA polymerase-3 subunit epsilon</fullName>
    </submittedName>
</protein>
<dbReference type="SMART" id="SM00465">
    <property type="entry name" value="GIYc"/>
    <property type="match status" value="1"/>
</dbReference>
<dbReference type="GO" id="GO:0003887">
    <property type="term" value="F:DNA-directed DNA polymerase activity"/>
    <property type="evidence" value="ECO:0007669"/>
    <property type="project" value="InterPro"/>
</dbReference>
<dbReference type="InterPro" id="IPR013520">
    <property type="entry name" value="Ribonucl_H"/>
</dbReference>
<dbReference type="Proteomes" id="UP000199153">
    <property type="component" value="Unassembled WGS sequence"/>
</dbReference>
<name>A0A1I5CKL3_9FLAO</name>
<dbReference type="InterPro" id="IPR047296">
    <property type="entry name" value="GIY-YIG_UvrC_Cho"/>
</dbReference>
<gene>
    <name evidence="4" type="ORF">SAMN05660413_02880</name>
</gene>
<comment type="function">
    <text evidence="1">DNA polymerase III is a complex, multichain enzyme responsible for most of the replicative synthesis in bacteria. The epsilon subunit contain the editing function and is a proofreading 3'-5' exonuclease.</text>
</comment>
<evidence type="ECO:0000256" key="1">
    <source>
        <dbReference type="ARBA" id="ARBA00025483"/>
    </source>
</evidence>
<evidence type="ECO:0000313" key="5">
    <source>
        <dbReference type="Proteomes" id="UP000199153"/>
    </source>
</evidence>
<dbReference type="InterPro" id="IPR000305">
    <property type="entry name" value="GIY-YIG_endonuc"/>
</dbReference>
<dbReference type="CDD" id="cd06127">
    <property type="entry name" value="DEDDh"/>
    <property type="match status" value="1"/>
</dbReference>
<dbReference type="Gene3D" id="3.30.420.10">
    <property type="entry name" value="Ribonuclease H-like superfamily/Ribonuclease H"/>
    <property type="match status" value="1"/>
</dbReference>
<dbReference type="SMART" id="SM00479">
    <property type="entry name" value="EXOIII"/>
    <property type="match status" value="1"/>
</dbReference>
<dbReference type="GO" id="GO:0008408">
    <property type="term" value="F:3'-5' exonuclease activity"/>
    <property type="evidence" value="ECO:0007669"/>
    <property type="project" value="TreeGrafter"/>
</dbReference>
<dbReference type="PANTHER" id="PTHR30231:SF37">
    <property type="entry name" value="EXODEOXYRIBONUCLEASE 10"/>
    <property type="match status" value="1"/>
</dbReference>
<dbReference type="Pfam" id="PF01541">
    <property type="entry name" value="GIY-YIG"/>
    <property type="match status" value="1"/>
</dbReference>
<accession>A0A1I5CKL3</accession>
<dbReference type="InterPro" id="IPR036397">
    <property type="entry name" value="RNaseH_sf"/>
</dbReference>
<dbReference type="Gene3D" id="3.40.1440.10">
    <property type="entry name" value="GIY-YIG endonuclease"/>
    <property type="match status" value="1"/>
</dbReference>
<dbReference type="EMBL" id="FOVL01000022">
    <property type="protein sequence ID" value="SFN87181.1"/>
    <property type="molecule type" value="Genomic_DNA"/>
</dbReference>
<comment type="subunit">
    <text evidence="2">DNA polymerase III contains a core (composed of alpha, epsilon and theta chains) that associates with a tau subunit. This core dimerizes to form the POLIII' complex. PolIII' associates with the gamma complex (composed of gamma, delta, delta', psi and chi chains) and with the beta chain to form the complete DNA polymerase III complex.</text>
</comment>
<dbReference type="PANTHER" id="PTHR30231">
    <property type="entry name" value="DNA POLYMERASE III SUBUNIT EPSILON"/>
    <property type="match status" value="1"/>
</dbReference>
<dbReference type="InterPro" id="IPR012337">
    <property type="entry name" value="RNaseH-like_sf"/>
</dbReference>
<dbReference type="PROSITE" id="PS50164">
    <property type="entry name" value="GIY_YIG"/>
    <property type="match status" value="1"/>
</dbReference>
<proteinExistence type="predicted"/>
<feature type="domain" description="GIY-YIG" evidence="3">
    <location>
        <begin position="201"/>
        <end position="277"/>
    </location>
</feature>
<dbReference type="CDD" id="cd10434">
    <property type="entry name" value="GIY-YIG_UvrC_Cho"/>
    <property type="match status" value="1"/>
</dbReference>
<dbReference type="GO" id="GO:0005829">
    <property type="term" value="C:cytosol"/>
    <property type="evidence" value="ECO:0007669"/>
    <property type="project" value="TreeGrafter"/>
</dbReference>
<evidence type="ECO:0000256" key="2">
    <source>
        <dbReference type="ARBA" id="ARBA00026073"/>
    </source>
</evidence>
<dbReference type="GO" id="GO:0045004">
    <property type="term" value="P:DNA replication proofreading"/>
    <property type="evidence" value="ECO:0007669"/>
    <property type="project" value="TreeGrafter"/>
</dbReference>
<evidence type="ECO:0000313" key="4">
    <source>
        <dbReference type="EMBL" id="SFN87181.1"/>
    </source>
</evidence>
<evidence type="ECO:0000259" key="3">
    <source>
        <dbReference type="PROSITE" id="PS50164"/>
    </source>
</evidence>
<dbReference type="GO" id="GO:0003677">
    <property type="term" value="F:DNA binding"/>
    <property type="evidence" value="ECO:0007669"/>
    <property type="project" value="InterPro"/>
</dbReference>
<dbReference type="GO" id="GO:0006289">
    <property type="term" value="P:nucleotide-excision repair"/>
    <property type="evidence" value="ECO:0007669"/>
    <property type="project" value="InterPro"/>
</dbReference>
<keyword evidence="5" id="KW-1185">Reference proteome</keyword>
<dbReference type="FunFam" id="3.30.420.10:FF:000045">
    <property type="entry name" value="3'-5' exonuclease DinG"/>
    <property type="match status" value="1"/>
</dbReference>
<dbReference type="SUPFAM" id="SSF82771">
    <property type="entry name" value="GIY-YIG endonuclease"/>
    <property type="match status" value="1"/>
</dbReference>
<dbReference type="InterPro" id="IPR035901">
    <property type="entry name" value="GIY-YIG_endonuc_sf"/>
</dbReference>
<dbReference type="STRING" id="287099.SAMN05660413_02880"/>
<dbReference type="AlphaFoldDB" id="A0A1I5CKL3"/>
<reference evidence="4 5" key="1">
    <citation type="submission" date="2016-10" db="EMBL/GenBank/DDBJ databases">
        <authorList>
            <person name="de Groot N.N."/>
        </authorList>
    </citation>
    <scope>NUCLEOTIDE SEQUENCE [LARGE SCALE GENOMIC DNA]</scope>
    <source>
        <strain evidence="4 5">DSM 17794</strain>
    </source>
</reference>
<dbReference type="RefSeq" id="WP_093410918.1">
    <property type="nucleotide sequence ID" value="NZ_FOVL01000022.1"/>
</dbReference>
<dbReference type="Pfam" id="PF00929">
    <property type="entry name" value="RNase_T"/>
    <property type="match status" value="1"/>
</dbReference>
<organism evidence="4 5">
    <name type="scientific">Salegentibacter flavus</name>
    <dbReference type="NCBI Taxonomy" id="287099"/>
    <lineage>
        <taxon>Bacteria</taxon>
        <taxon>Pseudomonadati</taxon>
        <taxon>Bacteroidota</taxon>
        <taxon>Flavobacteriia</taxon>
        <taxon>Flavobacteriales</taxon>
        <taxon>Flavobacteriaceae</taxon>
        <taxon>Salegentibacter</taxon>
    </lineage>
</organism>
<dbReference type="OrthoDB" id="9803913at2"/>
<dbReference type="InterPro" id="IPR006054">
    <property type="entry name" value="DnaQ"/>
</dbReference>
<dbReference type="SUPFAM" id="SSF53098">
    <property type="entry name" value="Ribonuclease H-like"/>
    <property type="match status" value="1"/>
</dbReference>